<organism evidence="1 2">
    <name type="scientific">Nonomuraea phyllanthi</name>
    <dbReference type="NCBI Taxonomy" id="2219224"/>
    <lineage>
        <taxon>Bacteria</taxon>
        <taxon>Bacillati</taxon>
        <taxon>Actinomycetota</taxon>
        <taxon>Actinomycetes</taxon>
        <taxon>Streptosporangiales</taxon>
        <taxon>Streptosporangiaceae</taxon>
        <taxon>Nonomuraea</taxon>
    </lineage>
</organism>
<accession>A0A5C4WWA4</accession>
<dbReference type="InterPro" id="IPR036689">
    <property type="entry name" value="ESAT-6-like_sf"/>
</dbReference>
<gene>
    <name evidence="1" type="ORF">FH608_004090</name>
</gene>
<keyword evidence="2" id="KW-1185">Reference proteome</keyword>
<accession>A0A5P9YIB4</accession>
<name>A0A5C4WWA4_9ACTN</name>
<reference evidence="1 2" key="1">
    <citation type="submission" date="2019-10" db="EMBL/GenBank/DDBJ databases">
        <title>Nonomuraea sp. nov., isolated from Phyllanthus amarus.</title>
        <authorList>
            <person name="Klykleung N."/>
            <person name="Tanasupawat S."/>
        </authorList>
    </citation>
    <scope>NUCLEOTIDE SEQUENCE [LARGE SCALE GENOMIC DNA]</scope>
    <source>
        <strain evidence="1 2">PA1-10</strain>
    </source>
</reference>
<dbReference type="AlphaFoldDB" id="A0A5C4WWA4"/>
<dbReference type="RefSeq" id="WP_139628399.1">
    <property type="nucleotide sequence ID" value="NZ_CP045572.1"/>
</dbReference>
<evidence type="ECO:0000313" key="1">
    <source>
        <dbReference type="EMBL" id="KAB8197717.1"/>
    </source>
</evidence>
<dbReference type="SUPFAM" id="SSF140453">
    <property type="entry name" value="EsxAB dimer-like"/>
    <property type="match status" value="1"/>
</dbReference>
<evidence type="ECO:0000313" key="2">
    <source>
        <dbReference type="Proteomes" id="UP000312512"/>
    </source>
</evidence>
<sequence length="107" mass="12079">MSGRTQVNFGMMEEANIALLGVVTKLDQITDDLYKQIMLDFGQDSNDPAVNNWDGAAKEYFDQRRRAWDQAEREMGDQLHAAARALGVANDNYKAAEDANRRIWAQA</sequence>
<dbReference type="EMBL" id="VDLX02000001">
    <property type="protein sequence ID" value="KAB8197717.1"/>
    <property type="molecule type" value="Genomic_DNA"/>
</dbReference>
<dbReference type="Proteomes" id="UP000312512">
    <property type="component" value="Unassembled WGS sequence"/>
</dbReference>
<protein>
    <submittedName>
        <fullName evidence="1">Uncharacterized protein</fullName>
    </submittedName>
</protein>
<dbReference type="Gene3D" id="1.10.287.1060">
    <property type="entry name" value="ESAT-6-like"/>
    <property type="match status" value="1"/>
</dbReference>
<proteinExistence type="predicted"/>
<comment type="caution">
    <text evidence="1">The sequence shown here is derived from an EMBL/GenBank/DDBJ whole genome shotgun (WGS) entry which is preliminary data.</text>
</comment>
<dbReference type="OrthoDB" id="3534633at2"/>